<organism evidence="1 2">
    <name type="scientific">Paramecium tetraurelia</name>
    <dbReference type="NCBI Taxonomy" id="5888"/>
    <lineage>
        <taxon>Eukaryota</taxon>
        <taxon>Sar</taxon>
        <taxon>Alveolata</taxon>
        <taxon>Ciliophora</taxon>
        <taxon>Intramacronucleata</taxon>
        <taxon>Oligohymenophorea</taxon>
        <taxon>Peniculida</taxon>
        <taxon>Parameciidae</taxon>
        <taxon>Paramecium</taxon>
    </lineage>
</organism>
<dbReference type="EMBL" id="CT868662">
    <property type="protein sequence ID" value="CAK91308.1"/>
    <property type="molecule type" value="Genomic_DNA"/>
</dbReference>
<dbReference type="AlphaFoldDB" id="A0E7P1"/>
<reference evidence="1 2" key="1">
    <citation type="journal article" date="2006" name="Nature">
        <title>Global trends of whole-genome duplications revealed by the ciliate Paramecium tetraurelia.</title>
        <authorList>
            <consortium name="Genoscope"/>
            <person name="Aury J.-M."/>
            <person name="Jaillon O."/>
            <person name="Duret L."/>
            <person name="Noel B."/>
            <person name="Jubin C."/>
            <person name="Porcel B.M."/>
            <person name="Segurens B."/>
            <person name="Daubin V."/>
            <person name="Anthouard V."/>
            <person name="Aiach N."/>
            <person name="Arnaiz O."/>
            <person name="Billaut A."/>
            <person name="Beisson J."/>
            <person name="Blanc I."/>
            <person name="Bouhouche K."/>
            <person name="Camara F."/>
            <person name="Duharcourt S."/>
            <person name="Guigo R."/>
            <person name="Gogendeau D."/>
            <person name="Katinka M."/>
            <person name="Keller A.-M."/>
            <person name="Kissmehl R."/>
            <person name="Klotz C."/>
            <person name="Koll F."/>
            <person name="Le Moue A."/>
            <person name="Lepere C."/>
            <person name="Malinsky S."/>
            <person name="Nowacki M."/>
            <person name="Nowak J.K."/>
            <person name="Plattner H."/>
            <person name="Poulain J."/>
            <person name="Ruiz F."/>
            <person name="Serrano V."/>
            <person name="Zagulski M."/>
            <person name="Dessen P."/>
            <person name="Betermier M."/>
            <person name="Weissenbach J."/>
            <person name="Scarpelli C."/>
            <person name="Schachter V."/>
            <person name="Sperling L."/>
            <person name="Meyer E."/>
            <person name="Cohen J."/>
            <person name="Wincker P."/>
        </authorList>
    </citation>
    <scope>NUCLEOTIDE SEQUENCE [LARGE SCALE GENOMIC DNA]</scope>
    <source>
        <strain evidence="1 2">Stock d4-2</strain>
    </source>
</reference>
<sequence>MNLLIQDKTEQFSMPNLNFSISQMINQAQQKQQQQSTTEFLTPSKHRSMEQLLKSPGVQELIKDSIKAVIKKKDFSPKLFTQYKYDQLDRSESPAQQMLPKIEKVNNIHVLKQIQHVKKKKCKTYPIIYDSKQPQQLTEVKEIESFKILIRKVHADISLG</sequence>
<gene>
    <name evidence="1" type="ORF">GSPATT00024036001</name>
</gene>
<evidence type="ECO:0000313" key="1">
    <source>
        <dbReference type="EMBL" id="CAK91308.1"/>
    </source>
</evidence>
<dbReference type="RefSeq" id="XP_001458705.1">
    <property type="nucleotide sequence ID" value="XM_001458668.1"/>
</dbReference>
<dbReference type="KEGG" id="ptm:GSPATT00024036001"/>
<dbReference type="HOGENOM" id="CLU_1655585_0_0_1"/>
<proteinExistence type="predicted"/>
<accession>A0E7P1</accession>
<name>A0E7P1_PARTE</name>
<evidence type="ECO:0000313" key="2">
    <source>
        <dbReference type="Proteomes" id="UP000000600"/>
    </source>
</evidence>
<dbReference type="Proteomes" id="UP000000600">
    <property type="component" value="Unassembled WGS sequence"/>
</dbReference>
<dbReference type="InParanoid" id="A0E7P1"/>
<protein>
    <submittedName>
        <fullName evidence="1">Uncharacterized protein</fullName>
    </submittedName>
</protein>
<dbReference type="GeneID" id="5044490"/>
<keyword evidence="2" id="KW-1185">Reference proteome</keyword>